<name>A0AAW1HU28_POPJA</name>
<accession>A0AAW1HU28</accession>
<gene>
    <name evidence="2" type="ORF">QE152_g39268</name>
</gene>
<dbReference type="EMBL" id="JASPKY010000920">
    <property type="protein sequence ID" value="KAK9680224.1"/>
    <property type="molecule type" value="Genomic_DNA"/>
</dbReference>
<sequence>MQNYKGLQPSQVTPKAGEKFPNQQTTEIEIAAPSGVRSKKKCPIIIPITLLDWVWFPRSVGRPKSNATEIRWNGRCMFLNEGGFLCRFFATDLVCCGYCGKTKGMGDVCF</sequence>
<feature type="compositionally biased region" description="Polar residues" evidence="1">
    <location>
        <begin position="1"/>
        <end position="13"/>
    </location>
</feature>
<reference evidence="2 3" key="1">
    <citation type="journal article" date="2024" name="BMC Genomics">
        <title>De novo assembly and annotation of Popillia japonica's genome with initial clues to its potential as an invasive pest.</title>
        <authorList>
            <person name="Cucini C."/>
            <person name="Boschi S."/>
            <person name="Funari R."/>
            <person name="Cardaioli E."/>
            <person name="Iannotti N."/>
            <person name="Marturano G."/>
            <person name="Paoli F."/>
            <person name="Bruttini M."/>
            <person name="Carapelli A."/>
            <person name="Frati F."/>
            <person name="Nardi F."/>
        </authorList>
    </citation>
    <scope>NUCLEOTIDE SEQUENCE [LARGE SCALE GENOMIC DNA]</scope>
    <source>
        <strain evidence="2">DMR45628</strain>
    </source>
</reference>
<dbReference type="Proteomes" id="UP001458880">
    <property type="component" value="Unassembled WGS sequence"/>
</dbReference>
<dbReference type="AlphaFoldDB" id="A0AAW1HU28"/>
<protein>
    <submittedName>
        <fullName evidence="2">Uncharacterized protein</fullName>
    </submittedName>
</protein>
<proteinExistence type="predicted"/>
<organism evidence="2 3">
    <name type="scientific">Popillia japonica</name>
    <name type="common">Japanese beetle</name>
    <dbReference type="NCBI Taxonomy" id="7064"/>
    <lineage>
        <taxon>Eukaryota</taxon>
        <taxon>Metazoa</taxon>
        <taxon>Ecdysozoa</taxon>
        <taxon>Arthropoda</taxon>
        <taxon>Hexapoda</taxon>
        <taxon>Insecta</taxon>
        <taxon>Pterygota</taxon>
        <taxon>Neoptera</taxon>
        <taxon>Endopterygota</taxon>
        <taxon>Coleoptera</taxon>
        <taxon>Polyphaga</taxon>
        <taxon>Scarabaeiformia</taxon>
        <taxon>Scarabaeidae</taxon>
        <taxon>Rutelinae</taxon>
        <taxon>Popillia</taxon>
    </lineage>
</organism>
<evidence type="ECO:0000256" key="1">
    <source>
        <dbReference type="SAM" id="MobiDB-lite"/>
    </source>
</evidence>
<comment type="caution">
    <text evidence="2">The sequence shown here is derived from an EMBL/GenBank/DDBJ whole genome shotgun (WGS) entry which is preliminary data.</text>
</comment>
<keyword evidence="3" id="KW-1185">Reference proteome</keyword>
<feature type="region of interest" description="Disordered" evidence="1">
    <location>
        <begin position="1"/>
        <end position="24"/>
    </location>
</feature>
<evidence type="ECO:0000313" key="2">
    <source>
        <dbReference type="EMBL" id="KAK9680224.1"/>
    </source>
</evidence>
<evidence type="ECO:0000313" key="3">
    <source>
        <dbReference type="Proteomes" id="UP001458880"/>
    </source>
</evidence>